<dbReference type="Proteomes" id="UP000683925">
    <property type="component" value="Unassembled WGS sequence"/>
</dbReference>
<dbReference type="OrthoDB" id="303664at2759"/>
<accession>A0A8S1TJU3</accession>
<reference evidence="1" key="1">
    <citation type="submission" date="2021-01" db="EMBL/GenBank/DDBJ databases">
        <authorList>
            <consortium name="Genoscope - CEA"/>
            <person name="William W."/>
        </authorList>
    </citation>
    <scope>NUCLEOTIDE SEQUENCE</scope>
</reference>
<dbReference type="EMBL" id="CAJJDP010000026">
    <property type="protein sequence ID" value="CAD8152550.1"/>
    <property type="molecule type" value="Genomic_DNA"/>
</dbReference>
<proteinExistence type="predicted"/>
<evidence type="ECO:0000313" key="2">
    <source>
        <dbReference type="Proteomes" id="UP000683925"/>
    </source>
</evidence>
<dbReference type="OMA" id="KQHAILT"/>
<gene>
    <name evidence="1" type="ORF">POCTA_138.1.T0260323</name>
</gene>
<keyword evidence="2" id="KW-1185">Reference proteome</keyword>
<sequence length="346" mass="40990">MQNSLSSTIFVPSKLSEQLKLTNQNLDHIQEQSLLLFQQFQVLENTSLKQHAILTLMDTLLFYKSTNPIFNKLFISLITLMNQILDPQLSFSDIKQWSQLVISITQVIQRLINNYLLVGQKRDSNIQALKLKINSSKYDNQKYCLQLQNEKLEKWQLYETNSFIQKHFDTKKIDPNFLKTSITKLEEEENQINLEIEKLNDAYQFLSIDFLEYQRRLLKSLNEIFKIISKLNSELQDERLYEFIQDQKIEFWRTYAAEYRDLVNDCRSTYSSMLGTIERLQMSVQNNEEHMKFWIDVLKSLKGQKQLLNEIKSIMLYSLQQFPQESAAVLSHLEKAVLYQVNKLAQ</sequence>
<organism evidence="1 2">
    <name type="scientific">Paramecium octaurelia</name>
    <dbReference type="NCBI Taxonomy" id="43137"/>
    <lineage>
        <taxon>Eukaryota</taxon>
        <taxon>Sar</taxon>
        <taxon>Alveolata</taxon>
        <taxon>Ciliophora</taxon>
        <taxon>Intramacronucleata</taxon>
        <taxon>Oligohymenophorea</taxon>
        <taxon>Peniculida</taxon>
        <taxon>Parameciidae</taxon>
        <taxon>Paramecium</taxon>
    </lineage>
</organism>
<evidence type="ECO:0000313" key="1">
    <source>
        <dbReference type="EMBL" id="CAD8152550.1"/>
    </source>
</evidence>
<name>A0A8S1TJU3_PAROT</name>
<protein>
    <submittedName>
        <fullName evidence="1">Uncharacterized protein</fullName>
    </submittedName>
</protein>
<comment type="caution">
    <text evidence="1">The sequence shown here is derived from an EMBL/GenBank/DDBJ whole genome shotgun (WGS) entry which is preliminary data.</text>
</comment>
<dbReference type="AlphaFoldDB" id="A0A8S1TJU3"/>